<evidence type="ECO:0000313" key="2">
    <source>
        <dbReference type="Proteomes" id="UP000601171"/>
    </source>
</evidence>
<comment type="caution">
    <text evidence="1">The sequence shown here is derived from an EMBL/GenBank/DDBJ whole genome shotgun (WGS) entry which is preliminary data.</text>
</comment>
<sequence>MDYLDYKKINSLDNYYDDNILELRKLSKSDFNKLIKTIENTVKELKENN</sequence>
<dbReference type="AlphaFoldDB" id="A0A926ET10"/>
<name>A0A926ET10_9FIRM</name>
<evidence type="ECO:0000313" key="1">
    <source>
        <dbReference type="EMBL" id="MBC8587121.1"/>
    </source>
</evidence>
<gene>
    <name evidence="1" type="ORF">H8707_02540</name>
</gene>
<accession>A0A926ET10</accession>
<keyword evidence="2" id="KW-1185">Reference proteome</keyword>
<proteinExistence type="predicted"/>
<organism evidence="1 2">
    <name type="scientific">Paratissierella segnis</name>
    <dbReference type="NCBI Taxonomy" id="2763679"/>
    <lineage>
        <taxon>Bacteria</taxon>
        <taxon>Bacillati</taxon>
        <taxon>Bacillota</taxon>
        <taxon>Tissierellia</taxon>
        <taxon>Tissierellales</taxon>
        <taxon>Tissierellaceae</taxon>
        <taxon>Paratissierella</taxon>
    </lineage>
</organism>
<reference evidence="1" key="1">
    <citation type="submission" date="2020-08" db="EMBL/GenBank/DDBJ databases">
        <title>Genome public.</title>
        <authorList>
            <person name="Liu C."/>
            <person name="Sun Q."/>
        </authorList>
    </citation>
    <scope>NUCLEOTIDE SEQUENCE</scope>
    <source>
        <strain evidence="1">BX21</strain>
    </source>
</reference>
<dbReference type="Proteomes" id="UP000601171">
    <property type="component" value="Unassembled WGS sequence"/>
</dbReference>
<protein>
    <submittedName>
        <fullName evidence="1">Uncharacterized protein</fullName>
    </submittedName>
</protein>
<dbReference type="EMBL" id="JACRTG010000008">
    <property type="protein sequence ID" value="MBC8587121.1"/>
    <property type="molecule type" value="Genomic_DNA"/>
</dbReference>